<keyword evidence="4" id="KW-0131">Cell cycle</keyword>
<dbReference type="RefSeq" id="WP_036872739.1">
    <property type="nucleotide sequence ID" value="NZ_JRNN01000064.1"/>
</dbReference>
<evidence type="ECO:0000256" key="1">
    <source>
        <dbReference type="SAM" id="MobiDB-lite"/>
    </source>
</evidence>
<feature type="signal peptide" evidence="2">
    <location>
        <begin position="1"/>
        <end position="20"/>
    </location>
</feature>
<evidence type="ECO:0000313" key="5">
    <source>
        <dbReference type="Proteomes" id="UP000029556"/>
    </source>
</evidence>
<dbReference type="Proteomes" id="UP000029556">
    <property type="component" value="Unassembled WGS sequence"/>
</dbReference>
<organism evidence="4 5">
    <name type="scientific">Hoylesella buccalis DNF00853</name>
    <dbReference type="NCBI Taxonomy" id="1401074"/>
    <lineage>
        <taxon>Bacteria</taxon>
        <taxon>Pseudomonadati</taxon>
        <taxon>Bacteroidota</taxon>
        <taxon>Bacteroidia</taxon>
        <taxon>Bacteroidales</taxon>
        <taxon>Prevotellaceae</taxon>
        <taxon>Hoylesella</taxon>
    </lineage>
</organism>
<dbReference type="Gene3D" id="3.30.70.1070">
    <property type="entry name" value="Sporulation related repeat"/>
    <property type="match status" value="1"/>
</dbReference>
<gene>
    <name evidence="4" type="ORF">HMPREF2137_06385</name>
</gene>
<sequence length="227" mass="25842">MKKFVTLFIIIICSVTFADAQTFLEHLQKKEPGKASVKVSQSKDIDELVNGKAKTATTQTGRTDNKAQNVKNVASTKNQNTHAVTTNPAEKKGQKSKEETETKHDSTARHEDKRLQNEETSTNEMEIPTIDMRKKVMRKGYKINGYRVQVYAGGNSRADRQRAETARDKIKQTFPNEPVYVHFYSPRWICRVGNYRSYEEAAHILKQVKGLGYNQASIVRGKITVQY</sequence>
<dbReference type="InterPro" id="IPR036680">
    <property type="entry name" value="SPOR-like_sf"/>
</dbReference>
<name>A0A096BNQ4_9BACT</name>
<feature type="region of interest" description="Disordered" evidence="1">
    <location>
        <begin position="50"/>
        <end position="122"/>
    </location>
</feature>
<reference evidence="4 5" key="1">
    <citation type="submission" date="2014-07" db="EMBL/GenBank/DDBJ databases">
        <authorList>
            <person name="McCorrison J."/>
            <person name="Sanka R."/>
            <person name="Torralba M."/>
            <person name="Gillis M."/>
            <person name="Haft D.H."/>
            <person name="Methe B."/>
            <person name="Sutton G."/>
            <person name="Nelson K.E."/>
        </authorList>
    </citation>
    <scope>NUCLEOTIDE SEQUENCE [LARGE SCALE GENOMIC DNA]</scope>
    <source>
        <strain evidence="4 5">DNF00853</strain>
    </source>
</reference>
<feature type="compositionally biased region" description="Polar residues" evidence="1">
    <location>
        <begin position="55"/>
        <end position="88"/>
    </location>
</feature>
<dbReference type="GO" id="GO:0051301">
    <property type="term" value="P:cell division"/>
    <property type="evidence" value="ECO:0007669"/>
    <property type="project" value="UniProtKB-KW"/>
</dbReference>
<dbReference type="InterPro" id="IPR007730">
    <property type="entry name" value="SPOR-like_dom"/>
</dbReference>
<feature type="chain" id="PRO_5001925004" evidence="2">
    <location>
        <begin position="21"/>
        <end position="227"/>
    </location>
</feature>
<protein>
    <submittedName>
        <fullName evidence="4">Cell division protein</fullName>
    </submittedName>
</protein>
<feature type="domain" description="SPOR" evidence="3">
    <location>
        <begin position="145"/>
        <end position="220"/>
    </location>
</feature>
<feature type="compositionally biased region" description="Basic and acidic residues" evidence="1">
    <location>
        <begin position="89"/>
        <end position="117"/>
    </location>
</feature>
<dbReference type="Pfam" id="PF05036">
    <property type="entry name" value="SPOR"/>
    <property type="match status" value="1"/>
</dbReference>
<dbReference type="AlphaFoldDB" id="A0A096BNQ4"/>
<evidence type="ECO:0000259" key="3">
    <source>
        <dbReference type="Pfam" id="PF05036"/>
    </source>
</evidence>
<proteinExistence type="predicted"/>
<keyword evidence="4" id="KW-0132">Cell division</keyword>
<dbReference type="GO" id="GO:0042834">
    <property type="term" value="F:peptidoglycan binding"/>
    <property type="evidence" value="ECO:0007669"/>
    <property type="project" value="InterPro"/>
</dbReference>
<dbReference type="SUPFAM" id="SSF110997">
    <property type="entry name" value="Sporulation related repeat"/>
    <property type="match status" value="1"/>
</dbReference>
<keyword evidence="2" id="KW-0732">Signal</keyword>
<dbReference type="EMBL" id="JRNN01000064">
    <property type="protein sequence ID" value="KGF34789.1"/>
    <property type="molecule type" value="Genomic_DNA"/>
</dbReference>
<evidence type="ECO:0000313" key="4">
    <source>
        <dbReference type="EMBL" id="KGF34789.1"/>
    </source>
</evidence>
<accession>A0A096BNQ4</accession>
<evidence type="ECO:0000256" key="2">
    <source>
        <dbReference type="SAM" id="SignalP"/>
    </source>
</evidence>
<dbReference type="OrthoDB" id="2473397at2"/>
<comment type="caution">
    <text evidence="4">The sequence shown here is derived from an EMBL/GenBank/DDBJ whole genome shotgun (WGS) entry which is preliminary data.</text>
</comment>